<comment type="subcellular location">
    <subcellularLocation>
        <location evidence="1">Nucleus</location>
    </subcellularLocation>
</comment>
<dbReference type="EMBL" id="OOIN01000004">
    <property type="protein sequence ID" value="SPO22357.1"/>
    <property type="molecule type" value="Genomic_DNA"/>
</dbReference>
<evidence type="ECO:0000256" key="2">
    <source>
        <dbReference type="ARBA" id="ARBA00007002"/>
    </source>
</evidence>
<dbReference type="FunFam" id="1.10.287.660:FF:000001">
    <property type="entry name" value="pre-mRNA-splicing factor ISY1 homolog"/>
    <property type="match status" value="1"/>
</dbReference>
<keyword evidence="9" id="KW-1185">Reference proteome</keyword>
<evidence type="ECO:0000256" key="6">
    <source>
        <dbReference type="ARBA" id="ARBA00023242"/>
    </source>
</evidence>
<evidence type="ECO:0000256" key="1">
    <source>
        <dbReference type="ARBA" id="ARBA00004123"/>
    </source>
</evidence>
<organism evidence="8 9">
    <name type="scientific">Ustilago trichophora</name>
    <dbReference type="NCBI Taxonomy" id="86804"/>
    <lineage>
        <taxon>Eukaryota</taxon>
        <taxon>Fungi</taxon>
        <taxon>Dikarya</taxon>
        <taxon>Basidiomycota</taxon>
        <taxon>Ustilaginomycotina</taxon>
        <taxon>Ustilaginomycetes</taxon>
        <taxon>Ustilaginales</taxon>
        <taxon>Ustilaginaceae</taxon>
        <taxon>Ustilago</taxon>
    </lineage>
</organism>
<evidence type="ECO:0000256" key="3">
    <source>
        <dbReference type="ARBA" id="ARBA00022664"/>
    </source>
</evidence>
<keyword evidence="4" id="KW-0747">Spliceosome</keyword>
<dbReference type="Gene3D" id="1.10.287.660">
    <property type="entry name" value="Helix hairpin bin"/>
    <property type="match status" value="1"/>
</dbReference>
<feature type="compositionally biased region" description="Low complexity" evidence="7">
    <location>
        <begin position="253"/>
        <end position="280"/>
    </location>
</feature>
<accession>A0A5C3DYD8</accession>
<evidence type="ECO:0000256" key="5">
    <source>
        <dbReference type="ARBA" id="ARBA00023187"/>
    </source>
</evidence>
<dbReference type="OrthoDB" id="1739576at2759"/>
<sequence>MARNQEKAQSMLYRFREAQATSLGLSPKPNARRPRLASSVTSLKECERWRGDVIREISRKVSKIQDFGLTDYEVRDLNDEINKLLREKVHWENQILHLGGANYRRGGVPSMLGGDEGIKAGRGGYKYFGRAKDLPGVKELFSSTAAQGSMGRREDRYQKFRNLPASYFGDEDEDDGVLLEEEMRGEEAEWNEGYLAVITGLRRDVRRRDGSAEDEEMDVSEDDQDMSESGGIIIPTIPRPTPKPWKDNLTAFSQSFSESYIQPSSSSSSSSQEQEASTSETTKRSQDTDAQGEPESSAKRQKGTQGQPVPLHPSTPTATAAAAAAVQDLSSPVTPAGSYSIFTSQDLAHPNVPDRAAVERMILMAKKRQLRQEYIGSS</sequence>
<keyword evidence="3" id="KW-0507">mRNA processing</keyword>
<proteinExistence type="inferred from homology"/>
<evidence type="ECO:0000256" key="4">
    <source>
        <dbReference type="ARBA" id="ARBA00022728"/>
    </source>
</evidence>
<keyword evidence="6" id="KW-0539">Nucleus</keyword>
<dbReference type="PANTHER" id="PTHR13021">
    <property type="entry name" value="PRE-MRNA-SPLICING FACTOR ISY1"/>
    <property type="match status" value="1"/>
</dbReference>
<evidence type="ECO:0000256" key="7">
    <source>
        <dbReference type="SAM" id="MobiDB-lite"/>
    </source>
</evidence>
<gene>
    <name evidence="8" type="ORF">UTRI_01035</name>
</gene>
<dbReference type="GO" id="GO:0000350">
    <property type="term" value="P:generation of catalytic spliceosome for second transesterification step"/>
    <property type="evidence" value="ECO:0007669"/>
    <property type="project" value="InterPro"/>
</dbReference>
<dbReference type="GO" id="GO:0000974">
    <property type="term" value="C:Prp19 complex"/>
    <property type="evidence" value="ECO:0007669"/>
    <property type="project" value="UniProtKB-ARBA"/>
</dbReference>
<dbReference type="InterPro" id="IPR037200">
    <property type="entry name" value="Isy1_sf"/>
</dbReference>
<dbReference type="SUPFAM" id="SSF140102">
    <property type="entry name" value="ISY1 domain-like"/>
    <property type="match status" value="1"/>
</dbReference>
<dbReference type="GO" id="GO:0071014">
    <property type="term" value="C:post-mRNA release spliceosomal complex"/>
    <property type="evidence" value="ECO:0007669"/>
    <property type="project" value="UniProtKB-ARBA"/>
</dbReference>
<reference evidence="8 9" key="1">
    <citation type="submission" date="2018-03" db="EMBL/GenBank/DDBJ databases">
        <authorList>
            <person name="Guldener U."/>
        </authorList>
    </citation>
    <scope>NUCLEOTIDE SEQUENCE [LARGE SCALE GENOMIC DNA]</scope>
    <source>
        <strain evidence="8 9">NBRC100155</strain>
    </source>
</reference>
<evidence type="ECO:0000313" key="8">
    <source>
        <dbReference type="EMBL" id="SPO22357.1"/>
    </source>
</evidence>
<dbReference type="AlphaFoldDB" id="A0A5C3DYD8"/>
<comment type="similarity">
    <text evidence="2">Belongs to the ISY1 family.</text>
</comment>
<keyword evidence="5" id="KW-0508">mRNA splicing</keyword>
<dbReference type="InterPro" id="IPR009360">
    <property type="entry name" value="Isy1"/>
</dbReference>
<feature type="region of interest" description="Disordered" evidence="7">
    <location>
        <begin position="207"/>
        <end position="323"/>
    </location>
</feature>
<name>A0A5C3DYD8_9BASI</name>
<evidence type="ECO:0000313" key="9">
    <source>
        <dbReference type="Proteomes" id="UP000324022"/>
    </source>
</evidence>
<protein>
    <submittedName>
        <fullName evidence="8">Related to pre-mRNA splicing factor</fullName>
    </submittedName>
</protein>
<dbReference type="InterPro" id="IPR029012">
    <property type="entry name" value="Helix_hairpin_bin_sf"/>
</dbReference>
<dbReference type="Proteomes" id="UP000324022">
    <property type="component" value="Unassembled WGS sequence"/>
</dbReference>
<feature type="compositionally biased region" description="Acidic residues" evidence="7">
    <location>
        <begin position="212"/>
        <end position="226"/>
    </location>
</feature>
<dbReference type="Pfam" id="PF06246">
    <property type="entry name" value="Isy1"/>
    <property type="match status" value="1"/>
</dbReference>